<evidence type="ECO:0000256" key="1">
    <source>
        <dbReference type="SAM" id="MobiDB-lite"/>
    </source>
</evidence>
<gene>
    <name evidence="2" type="ORF">RFULGI_LOCUS12967</name>
</gene>
<comment type="caution">
    <text evidence="2">The sequence shown here is derived from an EMBL/GenBank/DDBJ whole genome shotgun (WGS) entry which is preliminary data.</text>
</comment>
<dbReference type="AlphaFoldDB" id="A0A9N9IQ43"/>
<dbReference type="Proteomes" id="UP000789396">
    <property type="component" value="Unassembled WGS sequence"/>
</dbReference>
<keyword evidence="3" id="KW-1185">Reference proteome</keyword>
<sequence>MLDSSQEHPNKPTHHSGFLLNKPITNNRSPTIKPQKENQPCNIEGSVRSFSPFNCHKYAKMLLNDHIAQIVVTYLLRQAYPIGGV</sequence>
<dbReference type="EMBL" id="CAJVPZ010032651">
    <property type="protein sequence ID" value="CAG8742343.1"/>
    <property type="molecule type" value="Genomic_DNA"/>
</dbReference>
<proteinExistence type="predicted"/>
<accession>A0A9N9IQ43</accession>
<evidence type="ECO:0000313" key="3">
    <source>
        <dbReference type="Proteomes" id="UP000789396"/>
    </source>
</evidence>
<reference evidence="2" key="1">
    <citation type="submission" date="2021-06" db="EMBL/GenBank/DDBJ databases">
        <authorList>
            <person name="Kallberg Y."/>
            <person name="Tangrot J."/>
            <person name="Rosling A."/>
        </authorList>
    </citation>
    <scope>NUCLEOTIDE SEQUENCE</scope>
    <source>
        <strain evidence="2">IN212</strain>
    </source>
</reference>
<feature type="region of interest" description="Disordered" evidence="1">
    <location>
        <begin position="1"/>
        <end position="41"/>
    </location>
</feature>
<feature type="compositionally biased region" description="Basic and acidic residues" evidence="1">
    <location>
        <begin position="1"/>
        <end position="10"/>
    </location>
</feature>
<protein>
    <submittedName>
        <fullName evidence="2">11453_t:CDS:1</fullName>
    </submittedName>
</protein>
<evidence type="ECO:0000313" key="2">
    <source>
        <dbReference type="EMBL" id="CAG8742343.1"/>
    </source>
</evidence>
<feature type="compositionally biased region" description="Polar residues" evidence="1">
    <location>
        <begin position="23"/>
        <end position="41"/>
    </location>
</feature>
<organism evidence="2 3">
    <name type="scientific">Racocetra fulgida</name>
    <dbReference type="NCBI Taxonomy" id="60492"/>
    <lineage>
        <taxon>Eukaryota</taxon>
        <taxon>Fungi</taxon>
        <taxon>Fungi incertae sedis</taxon>
        <taxon>Mucoromycota</taxon>
        <taxon>Glomeromycotina</taxon>
        <taxon>Glomeromycetes</taxon>
        <taxon>Diversisporales</taxon>
        <taxon>Gigasporaceae</taxon>
        <taxon>Racocetra</taxon>
    </lineage>
</organism>
<feature type="non-terminal residue" evidence="2">
    <location>
        <position position="85"/>
    </location>
</feature>
<name>A0A9N9IQ43_9GLOM</name>